<evidence type="ECO:0000256" key="4">
    <source>
        <dbReference type="SAM" id="SignalP"/>
    </source>
</evidence>
<dbReference type="OrthoDB" id="9342512at2"/>
<dbReference type="GO" id="GO:0030313">
    <property type="term" value="C:cell envelope"/>
    <property type="evidence" value="ECO:0007669"/>
    <property type="project" value="UniProtKB-SubCell"/>
</dbReference>
<accession>A0A2I8EQW6</accession>
<feature type="chain" id="PRO_5014425043" evidence="4">
    <location>
        <begin position="24"/>
        <end position="383"/>
    </location>
</feature>
<dbReference type="AlphaFoldDB" id="A0A2I8EQW6"/>
<keyword evidence="3 4" id="KW-0732">Signal</keyword>
<sequence>MRGLPLAWALTCACACVPPIAAAQGVTAASAPAASVAGSARSFLAEAKRIVDAASRSVTPWSGPRTGPRAQPDKHIAVLAEDLRNGGVLGVVDGMLEAAKVIGWSVKVFDSEGLPDLRLKVLESALASHPDGLIIAGADARSLAPALRPFADRGIPIVGWHVAAQAGPVPGTPVAMNVSTDPLEVARVTALAAIVQSGGQAGVVVFTDAYFRIARDKADAMAAVIRACSGCTLLDMRDVAISRSRELMPDTTRALLARYGKRWTYALAINDIYFDYAAPVLTQAGIPDGALSMLSAGDGSESAFLRIRTGTFQTGTVAEPLNLHGWQLIDEMNRLFAGESVTNYVVPVHLVTADNVNADGGDRLIYDPANGYRNVYRHIWQRP</sequence>
<reference evidence="6 7" key="1">
    <citation type="submission" date="2018-01" db="EMBL/GenBank/DDBJ databases">
        <title>Species boundaries and ecological features among Paraburkholderia terrae DSMZ17804T, P. hospita DSMZ17164T and P. caribensis DSMZ13236T.</title>
        <authorList>
            <person name="Pratama A.A."/>
        </authorList>
    </citation>
    <scope>NUCLEOTIDE SEQUENCE [LARGE SCALE GENOMIC DNA]</scope>
    <source>
        <strain evidence="6 7">DSM 17804</strain>
    </source>
</reference>
<feature type="signal peptide" evidence="4">
    <location>
        <begin position="1"/>
        <end position="23"/>
    </location>
</feature>
<comment type="similarity">
    <text evidence="2">Belongs to the bacterial solute-binding protein 2 family.</text>
</comment>
<dbReference type="KEGG" id="pter:C2L65_18445"/>
<protein>
    <submittedName>
        <fullName evidence="6">Sugar ABC transporter substrate-binding protein</fullName>
    </submittedName>
</protein>
<dbReference type="PANTHER" id="PTHR46847:SF1">
    <property type="entry name" value="D-ALLOSE-BINDING PERIPLASMIC PROTEIN-RELATED"/>
    <property type="match status" value="1"/>
</dbReference>
<dbReference type="Pfam" id="PF13407">
    <property type="entry name" value="Peripla_BP_4"/>
    <property type="match status" value="1"/>
</dbReference>
<evidence type="ECO:0000256" key="1">
    <source>
        <dbReference type="ARBA" id="ARBA00004196"/>
    </source>
</evidence>
<evidence type="ECO:0000256" key="2">
    <source>
        <dbReference type="ARBA" id="ARBA00007639"/>
    </source>
</evidence>
<evidence type="ECO:0000313" key="6">
    <source>
        <dbReference type="EMBL" id="AUT61691.1"/>
    </source>
</evidence>
<proteinExistence type="inferred from homology"/>
<dbReference type="GO" id="GO:0030246">
    <property type="term" value="F:carbohydrate binding"/>
    <property type="evidence" value="ECO:0007669"/>
    <property type="project" value="UniProtKB-ARBA"/>
</dbReference>
<comment type="subcellular location">
    <subcellularLocation>
        <location evidence="1">Cell envelope</location>
    </subcellularLocation>
</comment>
<dbReference type="InterPro" id="IPR025997">
    <property type="entry name" value="SBP_2_dom"/>
</dbReference>
<dbReference type="InterPro" id="IPR028082">
    <property type="entry name" value="Peripla_BP_I"/>
</dbReference>
<dbReference type="RefSeq" id="WP_042304673.1">
    <property type="nucleotide sequence ID" value="NZ_CP026112.1"/>
</dbReference>
<dbReference type="Gene3D" id="3.40.50.2300">
    <property type="match status" value="2"/>
</dbReference>
<evidence type="ECO:0000259" key="5">
    <source>
        <dbReference type="Pfam" id="PF13407"/>
    </source>
</evidence>
<dbReference type="SUPFAM" id="SSF53822">
    <property type="entry name" value="Periplasmic binding protein-like I"/>
    <property type="match status" value="1"/>
</dbReference>
<feature type="domain" description="Periplasmic binding protein" evidence="5">
    <location>
        <begin position="78"/>
        <end position="339"/>
    </location>
</feature>
<evidence type="ECO:0000313" key="7">
    <source>
        <dbReference type="Proteomes" id="UP000243502"/>
    </source>
</evidence>
<dbReference type="Proteomes" id="UP000243502">
    <property type="component" value="Chromosome 2"/>
</dbReference>
<name>A0A2I8EQW6_9BURK</name>
<dbReference type="EMBL" id="CP026112">
    <property type="protein sequence ID" value="AUT61691.1"/>
    <property type="molecule type" value="Genomic_DNA"/>
</dbReference>
<organism evidence="6 7">
    <name type="scientific">Paraburkholderia terrae</name>
    <dbReference type="NCBI Taxonomy" id="311230"/>
    <lineage>
        <taxon>Bacteria</taxon>
        <taxon>Pseudomonadati</taxon>
        <taxon>Pseudomonadota</taxon>
        <taxon>Betaproteobacteria</taxon>
        <taxon>Burkholderiales</taxon>
        <taxon>Burkholderiaceae</taxon>
        <taxon>Paraburkholderia</taxon>
    </lineage>
</organism>
<evidence type="ECO:0000256" key="3">
    <source>
        <dbReference type="ARBA" id="ARBA00022729"/>
    </source>
</evidence>
<gene>
    <name evidence="6" type="ORF">C2L65_18445</name>
</gene>
<dbReference type="PANTHER" id="PTHR46847">
    <property type="entry name" value="D-ALLOSE-BINDING PERIPLASMIC PROTEIN-RELATED"/>
    <property type="match status" value="1"/>
</dbReference>